<reference evidence="2" key="2">
    <citation type="submission" date="2021-02" db="EMBL/GenBank/DDBJ databases">
        <authorList>
            <person name="Kimball J.A."/>
            <person name="Haas M.W."/>
            <person name="Macchietto M."/>
            <person name="Kono T."/>
            <person name="Duquette J."/>
            <person name="Shao M."/>
        </authorList>
    </citation>
    <scope>NUCLEOTIDE SEQUENCE</scope>
    <source>
        <tissue evidence="2">Fresh leaf tissue</tissue>
    </source>
</reference>
<evidence type="ECO:0000256" key="1">
    <source>
        <dbReference type="SAM" id="MobiDB-lite"/>
    </source>
</evidence>
<evidence type="ECO:0000313" key="3">
    <source>
        <dbReference type="Proteomes" id="UP000729402"/>
    </source>
</evidence>
<sequence>MQHEWPSGYGGRCDTASDHDNEAESGEDMQGGAAGHAGGVRSAPMRRGGPNGEASYLARKVVVDCLHMEKGVAEEEAGDDALVRDCRLRLEWANAQGQAATSTTRASWLGVSPTVSVRMASPTWLHGREASDERNGIDLLSANVSLIDLVGGGADLVVGSGVGDTGWRHEPRCGCGVDGTWPSDVGDLA</sequence>
<keyword evidence="3" id="KW-1185">Reference proteome</keyword>
<dbReference type="Proteomes" id="UP000729402">
    <property type="component" value="Unassembled WGS sequence"/>
</dbReference>
<dbReference type="EMBL" id="JAAALK010000082">
    <property type="protein sequence ID" value="KAG8083860.1"/>
    <property type="molecule type" value="Genomic_DNA"/>
</dbReference>
<protein>
    <submittedName>
        <fullName evidence="2">Uncharacterized protein</fullName>
    </submittedName>
</protein>
<comment type="caution">
    <text evidence="2">The sequence shown here is derived from an EMBL/GenBank/DDBJ whole genome shotgun (WGS) entry which is preliminary data.</text>
</comment>
<proteinExistence type="predicted"/>
<feature type="region of interest" description="Disordered" evidence="1">
    <location>
        <begin position="1"/>
        <end position="51"/>
    </location>
</feature>
<name>A0A8J5TGR2_ZIZPA</name>
<organism evidence="2 3">
    <name type="scientific">Zizania palustris</name>
    <name type="common">Northern wild rice</name>
    <dbReference type="NCBI Taxonomy" id="103762"/>
    <lineage>
        <taxon>Eukaryota</taxon>
        <taxon>Viridiplantae</taxon>
        <taxon>Streptophyta</taxon>
        <taxon>Embryophyta</taxon>
        <taxon>Tracheophyta</taxon>
        <taxon>Spermatophyta</taxon>
        <taxon>Magnoliopsida</taxon>
        <taxon>Liliopsida</taxon>
        <taxon>Poales</taxon>
        <taxon>Poaceae</taxon>
        <taxon>BOP clade</taxon>
        <taxon>Oryzoideae</taxon>
        <taxon>Oryzeae</taxon>
        <taxon>Zizaniinae</taxon>
        <taxon>Zizania</taxon>
    </lineage>
</organism>
<dbReference type="AlphaFoldDB" id="A0A8J5TGR2"/>
<gene>
    <name evidence="2" type="ORF">GUJ93_ZPchr0010g8022</name>
</gene>
<evidence type="ECO:0000313" key="2">
    <source>
        <dbReference type="EMBL" id="KAG8083860.1"/>
    </source>
</evidence>
<accession>A0A8J5TGR2</accession>
<reference evidence="2" key="1">
    <citation type="journal article" date="2021" name="bioRxiv">
        <title>Whole Genome Assembly and Annotation of Northern Wild Rice, Zizania palustris L., Supports a Whole Genome Duplication in the Zizania Genus.</title>
        <authorList>
            <person name="Haas M."/>
            <person name="Kono T."/>
            <person name="Macchietto M."/>
            <person name="Millas R."/>
            <person name="McGilp L."/>
            <person name="Shao M."/>
            <person name="Duquette J."/>
            <person name="Hirsch C.N."/>
            <person name="Kimball J."/>
        </authorList>
    </citation>
    <scope>NUCLEOTIDE SEQUENCE</scope>
    <source>
        <tissue evidence="2">Fresh leaf tissue</tissue>
    </source>
</reference>